<dbReference type="InterPro" id="IPR001268">
    <property type="entry name" value="NADH_UbQ_OxRdtase_30kDa_su"/>
</dbReference>
<evidence type="ECO:0000259" key="5">
    <source>
        <dbReference type="Pfam" id="PF00329"/>
    </source>
</evidence>
<evidence type="ECO:0000313" key="6">
    <source>
        <dbReference type="EMBL" id="GLH71048.1"/>
    </source>
</evidence>
<organism evidence="6 7">
    <name type="scientific">Geothrix rubra</name>
    <dbReference type="NCBI Taxonomy" id="2927977"/>
    <lineage>
        <taxon>Bacteria</taxon>
        <taxon>Pseudomonadati</taxon>
        <taxon>Acidobacteriota</taxon>
        <taxon>Holophagae</taxon>
        <taxon>Holophagales</taxon>
        <taxon>Holophagaceae</taxon>
        <taxon>Geothrix</taxon>
    </lineage>
</organism>
<proteinExistence type="inferred from homology"/>
<comment type="function">
    <text evidence="3">NDH-1 shuttles electrons from NADH, via FMN and iron-sulfur (Fe-S) centers, to quinones in the respiratory chain. The immediate electron acceptor for the enzyme in this species is believed to be ubiquinone. Couples the redox reaction to proton translocation (for every two electrons transferred, four hydrogen ions are translocated across the cytoplasmic membrane), and thus conserves the redox energy in a proton gradient.</text>
</comment>
<comment type="subcellular location">
    <subcellularLocation>
        <location evidence="3">Cell membrane</location>
        <topology evidence="3">Peripheral membrane protein</topology>
        <orientation evidence="3">Cytoplasmic side</orientation>
    </subcellularLocation>
</comment>
<sequence length="292" mass="33228">MSEPIEPQTPAEPEVPAGPYVYDYAASPQRQIVLPKTVPLPSLKAYRAEVAAQQAADEAKWQKMQADYETAKAKAEAEGKEAPKPPVKPVPRKDDNDMKTPWPQEAKDPDLLRLQELLGDKVEEVFEQAGELTCQVRKEALLETLRFCREDASLKYEMLADQTGTHYPAAKDFAFSVVYQLTSISRRKRLRVRILVPEGFEPESACSLYPGANWMERETYDMLGIRFKDHPDMTRILCPEDWEGYPLRKEYPTVGWGQRDIDLREDRGGVLMRIAMEKAGQMGINLKQPQAD</sequence>
<dbReference type="Gene3D" id="3.30.460.80">
    <property type="entry name" value="NADH:ubiquinone oxidoreductase, 30kDa subunit"/>
    <property type="match status" value="1"/>
</dbReference>
<dbReference type="RefSeq" id="WP_285726908.1">
    <property type="nucleotide sequence ID" value="NZ_BSDD01000005.1"/>
</dbReference>
<dbReference type="SUPFAM" id="SSF143243">
    <property type="entry name" value="Nqo5-like"/>
    <property type="match status" value="1"/>
</dbReference>
<keyword evidence="3" id="KW-0472">Membrane</keyword>
<evidence type="ECO:0000256" key="3">
    <source>
        <dbReference type="HAMAP-Rule" id="MF_01357"/>
    </source>
</evidence>
<protein>
    <recommendedName>
        <fullName evidence="3">NADH-quinone oxidoreductase subunit C</fullName>
        <ecNumber evidence="3">7.1.1.-</ecNumber>
    </recommendedName>
    <alternativeName>
        <fullName evidence="3">NADH dehydrogenase I subunit C</fullName>
    </alternativeName>
    <alternativeName>
        <fullName evidence="3">NDH-1 subunit C</fullName>
    </alternativeName>
</protein>
<reference evidence="6 7" key="1">
    <citation type="journal article" date="2023" name="Antonie Van Leeuwenhoek">
        <title>Mesoterricola silvestris gen. nov., sp. nov., Mesoterricola sediminis sp. nov., Geothrix oryzae sp. nov., Geothrix edaphica sp. nov., Geothrix rubra sp. nov., and Geothrix limicola sp. nov., six novel members of Acidobacteriota isolated from soils.</title>
        <authorList>
            <person name="Itoh H."/>
            <person name="Sugisawa Y."/>
            <person name="Mise K."/>
            <person name="Xu Z."/>
            <person name="Kuniyasu M."/>
            <person name="Ushijima N."/>
            <person name="Kawano K."/>
            <person name="Kobayashi E."/>
            <person name="Shiratori Y."/>
            <person name="Masuda Y."/>
            <person name="Senoo K."/>
        </authorList>
    </citation>
    <scope>NUCLEOTIDE SEQUENCE [LARGE SCALE GENOMIC DNA]</scope>
    <source>
        <strain evidence="6 7">Red803</strain>
    </source>
</reference>
<keyword evidence="7" id="KW-1185">Reference proteome</keyword>
<comment type="similarity">
    <text evidence="1 3">Belongs to the complex I 30 kDa subunit family.</text>
</comment>
<evidence type="ECO:0000256" key="4">
    <source>
        <dbReference type="SAM" id="MobiDB-lite"/>
    </source>
</evidence>
<feature type="region of interest" description="Disordered" evidence="4">
    <location>
        <begin position="49"/>
        <end position="105"/>
    </location>
</feature>
<dbReference type="PANTHER" id="PTHR10884">
    <property type="entry name" value="NADH DEHYDROGENASE UBIQUINONE IRON-SULFUR PROTEIN 3"/>
    <property type="match status" value="1"/>
</dbReference>
<evidence type="ECO:0000313" key="7">
    <source>
        <dbReference type="Proteomes" id="UP001165089"/>
    </source>
</evidence>
<keyword evidence="3" id="KW-1003">Cell membrane</keyword>
<dbReference type="Pfam" id="PF00329">
    <property type="entry name" value="Complex1_30kDa"/>
    <property type="match status" value="1"/>
</dbReference>
<feature type="compositionally biased region" description="Basic and acidic residues" evidence="4">
    <location>
        <begin position="69"/>
        <end position="83"/>
    </location>
</feature>
<comment type="catalytic activity">
    <reaction evidence="3">
        <text>a quinone + NADH + 5 H(+)(in) = a quinol + NAD(+) + 4 H(+)(out)</text>
        <dbReference type="Rhea" id="RHEA:57888"/>
        <dbReference type="ChEBI" id="CHEBI:15378"/>
        <dbReference type="ChEBI" id="CHEBI:24646"/>
        <dbReference type="ChEBI" id="CHEBI:57540"/>
        <dbReference type="ChEBI" id="CHEBI:57945"/>
        <dbReference type="ChEBI" id="CHEBI:132124"/>
    </reaction>
</comment>
<name>A0ABQ5Q8P1_9BACT</name>
<feature type="domain" description="NADH:ubiquinone oxidoreductase 30kDa subunit" evidence="5">
    <location>
        <begin position="135"/>
        <end position="253"/>
    </location>
</feature>
<keyword evidence="3" id="KW-0520">NAD</keyword>
<comment type="caution">
    <text evidence="6">The sequence shown here is derived from an EMBL/GenBank/DDBJ whole genome shotgun (WGS) entry which is preliminary data.</text>
</comment>
<accession>A0ABQ5Q8P1</accession>
<dbReference type="InterPro" id="IPR037232">
    <property type="entry name" value="NADH_quin_OxRdtase_su_C/D-like"/>
</dbReference>
<dbReference type="InterPro" id="IPR010218">
    <property type="entry name" value="NADH_DH_suC"/>
</dbReference>
<feature type="region of interest" description="Disordered" evidence="4">
    <location>
        <begin position="1"/>
        <end position="20"/>
    </location>
</feature>
<keyword evidence="3" id="KW-0830">Ubiquinone</keyword>
<keyword evidence="2 3" id="KW-0813">Transport</keyword>
<dbReference type="EC" id="7.1.1.-" evidence="3"/>
<dbReference type="EMBL" id="BSDD01000005">
    <property type="protein sequence ID" value="GLH71048.1"/>
    <property type="molecule type" value="Genomic_DNA"/>
</dbReference>
<evidence type="ECO:0000256" key="2">
    <source>
        <dbReference type="ARBA" id="ARBA00022448"/>
    </source>
</evidence>
<evidence type="ECO:0000256" key="1">
    <source>
        <dbReference type="ARBA" id="ARBA00007569"/>
    </source>
</evidence>
<comment type="subunit">
    <text evidence="3">NDH-1 is composed of 14 different subunits. Subunits NuoB, C, D, E, F, and G constitute the peripheral sector of the complex.</text>
</comment>
<dbReference type="NCBIfam" id="TIGR01961">
    <property type="entry name" value="NuoC_fam"/>
    <property type="match status" value="1"/>
</dbReference>
<keyword evidence="3" id="KW-0874">Quinone</keyword>
<dbReference type="Proteomes" id="UP001165089">
    <property type="component" value="Unassembled WGS sequence"/>
</dbReference>
<dbReference type="PANTHER" id="PTHR10884:SF14">
    <property type="entry name" value="NADH DEHYDROGENASE [UBIQUINONE] IRON-SULFUR PROTEIN 3, MITOCHONDRIAL"/>
    <property type="match status" value="1"/>
</dbReference>
<gene>
    <name evidence="3" type="primary">nuoC</name>
    <name evidence="6" type="ORF">GETHPA_25810</name>
</gene>
<keyword evidence="3" id="KW-1278">Translocase</keyword>
<dbReference type="HAMAP" id="MF_01357">
    <property type="entry name" value="NDH1_NuoC"/>
    <property type="match status" value="1"/>
</dbReference>